<accession>A0AAJ0B911</accession>
<proteinExistence type="predicted"/>
<dbReference type="SUPFAM" id="SSF52540">
    <property type="entry name" value="P-loop containing nucleoside triphosphate hydrolases"/>
    <property type="match status" value="1"/>
</dbReference>
<dbReference type="AlphaFoldDB" id="A0AAJ0B911"/>
<evidence type="ECO:0000313" key="3">
    <source>
        <dbReference type="Proteomes" id="UP001239445"/>
    </source>
</evidence>
<dbReference type="Pfam" id="PF00485">
    <property type="entry name" value="PRK"/>
    <property type="match status" value="1"/>
</dbReference>
<gene>
    <name evidence="2" type="ORF">QBC47DRAFT_43494</name>
</gene>
<keyword evidence="2" id="KW-0808">Transferase</keyword>
<reference evidence="2" key="1">
    <citation type="submission" date="2023-06" db="EMBL/GenBank/DDBJ databases">
        <title>Genome-scale phylogeny and comparative genomics of the fungal order Sordariales.</title>
        <authorList>
            <consortium name="Lawrence Berkeley National Laboratory"/>
            <person name="Hensen N."/>
            <person name="Bonometti L."/>
            <person name="Westerberg I."/>
            <person name="Brannstrom I.O."/>
            <person name="Guillou S."/>
            <person name="Cros-Aarteil S."/>
            <person name="Calhoun S."/>
            <person name="Haridas S."/>
            <person name="Kuo A."/>
            <person name="Mondo S."/>
            <person name="Pangilinan J."/>
            <person name="Riley R."/>
            <person name="Labutti K."/>
            <person name="Andreopoulos B."/>
            <person name="Lipzen A."/>
            <person name="Chen C."/>
            <person name="Yanf M."/>
            <person name="Daum C."/>
            <person name="Ng V."/>
            <person name="Clum A."/>
            <person name="Steindorff A."/>
            <person name="Ohm R."/>
            <person name="Martin F."/>
            <person name="Silar P."/>
            <person name="Natvig D."/>
            <person name="Lalanne C."/>
            <person name="Gautier V."/>
            <person name="Ament-Velasquez S.L."/>
            <person name="Kruys A."/>
            <person name="Hutchinson M.I."/>
            <person name="Powell A.J."/>
            <person name="Barry K."/>
            <person name="Miller A.N."/>
            <person name="Grigoriev I.V."/>
            <person name="Debuchy R."/>
            <person name="Gladieux P."/>
            <person name="Thoren M.H."/>
            <person name="Johannesson H."/>
        </authorList>
    </citation>
    <scope>NUCLEOTIDE SEQUENCE</scope>
    <source>
        <strain evidence="2">PSN4</strain>
    </source>
</reference>
<name>A0AAJ0B911_9PEZI</name>
<dbReference type="Gene3D" id="3.40.50.300">
    <property type="entry name" value="P-loop containing nucleotide triphosphate hydrolases"/>
    <property type="match status" value="1"/>
</dbReference>
<dbReference type="InterPro" id="IPR006083">
    <property type="entry name" value="PRK/URK"/>
</dbReference>
<sequence length="237" mass="26497">MFTIGAAESFPPGSIYPRNIFLDLFALTLLPMRPESRLLVGVDGVDGSGKTTFADELARHIAAADSRPVIRVSLDAFHNISEIRYRLGRRSPEGFWLDSFNLEQFKEYVLEPLRSDSRSIRDRGHSLDTDEVLDPPRLFAAPNAIVLIHGLFLHRDELYGYWDYSVFLDTPFHITAARMAARDGAPVEHPYQQRYTGGQRLYFAAADPAKRASLVLDNCAMENVGVIGPAEASYCSC</sequence>
<dbReference type="InterPro" id="IPR027417">
    <property type="entry name" value="P-loop_NTPase"/>
</dbReference>
<dbReference type="GO" id="GO:0005524">
    <property type="term" value="F:ATP binding"/>
    <property type="evidence" value="ECO:0007669"/>
    <property type="project" value="InterPro"/>
</dbReference>
<protein>
    <submittedName>
        <fullName evidence="2">Uridine kinase</fullName>
    </submittedName>
</protein>
<organism evidence="2 3">
    <name type="scientific">Echria macrotheca</name>
    <dbReference type="NCBI Taxonomy" id="438768"/>
    <lineage>
        <taxon>Eukaryota</taxon>
        <taxon>Fungi</taxon>
        <taxon>Dikarya</taxon>
        <taxon>Ascomycota</taxon>
        <taxon>Pezizomycotina</taxon>
        <taxon>Sordariomycetes</taxon>
        <taxon>Sordariomycetidae</taxon>
        <taxon>Sordariales</taxon>
        <taxon>Schizotheciaceae</taxon>
        <taxon>Echria</taxon>
    </lineage>
</organism>
<comment type="caution">
    <text evidence="2">The sequence shown here is derived from an EMBL/GenBank/DDBJ whole genome shotgun (WGS) entry which is preliminary data.</text>
</comment>
<keyword evidence="3" id="KW-1185">Reference proteome</keyword>
<evidence type="ECO:0000259" key="1">
    <source>
        <dbReference type="Pfam" id="PF00485"/>
    </source>
</evidence>
<dbReference type="Proteomes" id="UP001239445">
    <property type="component" value="Unassembled WGS sequence"/>
</dbReference>
<feature type="domain" description="Phosphoribulokinase/uridine kinase" evidence="1">
    <location>
        <begin position="40"/>
        <end position="184"/>
    </location>
</feature>
<dbReference type="EMBL" id="MU839837">
    <property type="protein sequence ID" value="KAK1753445.1"/>
    <property type="molecule type" value="Genomic_DNA"/>
</dbReference>
<keyword evidence="2" id="KW-0418">Kinase</keyword>
<dbReference type="GO" id="GO:0016301">
    <property type="term" value="F:kinase activity"/>
    <property type="evidence" value="ECO:0007669"/>
    <property type="project" value="UniProtKB-KW"/>
</dbReference>
<evidence type="ECO:0000313" key="2">
    <source>
        <dbReference type="EMBL" id="KAK1753445.1"/>
    </source>
</evidence>